<organism evidence="2 3">
    <name type="scientific">Savagea serpentis</name>
    <dbReference type="NCBI Taxonomy" id="2785297"/>
    <lineage>
        <taxon>Bacteria</taxon>
        <taxon>Bacillati</taxon>
        <taxon>Bacillota</taxon>
        <taxon>Bacilli</taxon>
        <taxon>Bacillales</taxon>
        <taxon>Caryophanaceae</taxon>
        <taxon>Savagea</taxon>
    </lineage>
</organism>
<sequence length="103" mass="11506">MFLNKSYSYWSLVLSIVGSLFLVTPYLISPVHPQGFIVLMMKVMLIIAIISLILGCATSFYAIKKKEEGVKKYVGILLPLFIILVIILIPILMGVGFILNDFP</sequence>
<feature type="transmembrane region" description="Helical" evidence="1">
    <location>
        <begin position="34"/>
        <end position="61"/>
    </location>
</feature>
<keyword evidence="3" id="KW-1185">Reference proteome</keyword>
<feature type="transmembrane region" description="Helical" evidence="1">
    <location>
        <begin position="73"/>
        <end position="99"/>
    </location>
</feature>
<keyword evidence="1" id="KW-1133">Transmembrane helix</keyword>
<evidence type="ECO:0000256" key="1">
    <source>
        <dbReference type="SAM" id="Phobius"/>
    </source>
</evidence>
<gene>
    <name evidence="2" type="ORF">IRY55_12670</name>
</gene>
<proteinExistence type="predicted"/>
<name>A0A8J7GC25_9BACL</name>
<comment type="caution">
    <text evidence="2">The sequence shown here is derived from an EMBL/GenBank/DDBJ whole genome shotgun (WGS) entry which is preliminary data.</text>
</comment>
<dbReference type="RefSeq" id="WP_194563702.1">
    <property type="nucleotide sequence ID" value="NZ_JADKPV010000010.1"/>
</dbReference>
<evidence type="ECO:0000313" key="3">
    <source>
        <dbReference type="Proteomes" id="UP000622653"/>
    </source>
</evidence>
<keyword evidence="1" id="KW-0812">Transmembrane</keyword>
<dbReference type="AlphaFoldDB" id="A0A8J7GC25"/>
<dbReference type="Proteomes" id="UP000622653">
    <property type="component" value="Unassembled WGS sequence"/>
</dbReference>
<keyword evidence="1" id="KW-0472">Membrane</keyword>
<feature type="transmembrane region" description="Helical" evidence="1">
    <location>
        <begin position="7"/>
        <end position="28"/>
    </location>
</feature>
<evidence type="ECO:0000313" key="2">
    <source>
        <dbReference type="EMBL" id="MBF4502214.1"/>
    </source>
</evidence>
<reference evidence="2" key="1">
    <citation type="submission" date="2020-11" db="EMBL/GenBank/DDBJ databases">
        <title>Multidrug resistant novel bacterium Savagea serpentis sp. nov., isolated from the scats of a vine snake (Ahaetulla nasuta).</title>
        <authorList>
            <person name="Venkata Ramana V."/>
            <person name="Vikas Patil S."/>
            <person name="Yogita Lugani V."/>
        </authorList>
    </citation>
    <scope>NUCLEOTIDE SEQUENCE</scope>
    <source>
        <strain evidence="2">SN6</strain>
    </source>
</reference>
<dbReference type="EMBL" id="JADKPV010000010">
    <property type="protein sequence ID" value="MBF4502214.1"/>
    <property type="molecule type" value="Genomic_DNA"/>
</dbReference>
<accession>A0A8J7GC25</accession>
<protein>
    <submittedName>
        <fullName evidence="2">Uncharacterized protein</fullName>
    </submittedName>
</protein>